<dbReference type="SUPFAM" id="SSF55729">
    <property type="entry name" value="Acyl-CoA N-acyltransferases (Nat)"/>
    <property type="match status" value="1"/>
</dbReference>
<accession>A0A6J6MLY5</accession>
<dbReference type="InterPro" id="IPR016181">
    <property type="entry name" value="Acyl_CoA_acyltransferase"/>
</dbReference>
<gene>
    <name evidence="5" type="ORF">UFOPK2295_00977</name>
</gene>
<dbReference type="InterPro" id="IPR050832">
    <property type="entry name" value="Bact_Acetyltransf"/>
</dbReference>
<dbReference type="PANTHER" id="PTHR43877">
    <property type="entry name" value="AMINOALKYLPHOSPHONATE N-ACETYLTRANSFERASE-RELATED-RELATED"/>
    <property type="match status" value="1"/>
</dbReference>
<proteinExistence type="predicted"/>
<name>A0A6J6MLY5_9ZZZZ</name>
<dbReference type="GO" id="GO:0016747">
    <property type="term" value="F:acyltransferase activity, transferring groups other than amino-acyl groups"/>
    <property type="evidence" value="ECO:0007669"/>
    <property type="project" value="InterPro"/>
</dbReference>
<reference evidence="5" key="1">
    <citation type="submission" date="2020-05" db="EMBL/GenBank/DDBJ databases">
        <authorList>
            <person name="Chiriac C."/>
            <person name="Salcher M."/>
            <person name="Ghai R."/>
            <person name="Kavagutti S V."/>
        </authorList>
    </citation>
    <scope>NUCLEOTIDE SEQUENCE</scope>
</reference>
<evidence type="ECO:0000313" key="5">
    <source>
        <dbReference type="EMBL" id="CAB4673874.1"/>
    </source>
</evidence>
<dbReference type="Gene3D" id="3.40.630.30">
    <property type="match status" value="1"/>
</dbReference>
<dbReference type="PROSITE" id="PS51186">
    <property type="entry name" value="GNAT"/>
    <property type="match status" value="1"/>
</dbReference>
<sequence length="310" mass="34132">MRSLEIKRHMDAVAMEEVSALITAAWRADGARPLNDHLWLDLREGGRQGFAGVIARDNATQQVVGYCQVSRGNESWSLDLIVHPVHRYDSLEIAPDLIRSALTVVASEGGGHVHWWVFEPNNIHRQLAAEVGLHQGRRLLQLRRSLPLPENVLAEVAEFESCAFRVGIDETEWLSVNNSAFAHHPEQGAWTPEILAGRMSEPWFDANGFRLHHVDDHLAAFCWTKIHTDTETPMGEIYVIAVAPSMAGKGVGRMMAIAGLQHLGQQGITEAMLYVDADNAAAVTMYSALGFTSHHEEHAFVGDIAPGATS</sequence>
<dbReference type="Pfam" id="PF00583">
    <property type="entry name" value="Acetyltransf_1"/>
    <property type="match status" value="1"/>
</dbReference>
<dbReference type="EMBL" id="CAEZWV010000018">
    <property type="protein sequence ID" value="CAB4673874.1"/>
    <property type="molecule type" value="Genomic_DNA"/>
</dbReference>
<dbReference type="NCBIfam" id="TIGR03448">
    <property type="entry name" value="mycothiol_MshD"/>
    <property type="match status" value="1"/>
</dbReference>
<feature type="domain" description="N-acetyltransferase" evidence="4">
    <location>
        <begin position="154"/>
        <end position="310"/>
    </location>
</feature>
<dbReference type="InterPro" id="IPR017813">
    <property type="entry name" value="Mycothiol_AcTrfase"/>
</dbReference>
<evidence type="ECO:0000256" key="2">
    <source>
        <dbReference type="ARBA" id="ARBA00022737"/>
    </source>
</evidence>
<evidence type="ECO:0000256" key="1">
    <source>
        <dbReference type="ARBA" id="ARBA00022679"/>
    </source>
</evidence>
<dbReference type="AlphaFoldDB" id="A0A6J6MLY5"/>
<keyword evidence="3" id="KW-0012">Acyltransferase</keyword>
<keyword evidence="2" id="KW-0677">Repeat</keyword>
<evidence type="ECO:0000259" key="4">
    <source>
        <dbReference type="PROSITE" id="PS51186"/>
    </source>
</evidence>
<dbReference type="CDD" id="cd04301">
    <property type="entry name" value="NAT_SF"/>
    <property type="match status" value="1"/>
</dbReference>
<organism evidence="5">
    <name type="scientific">freshwater metagenome</name>
    <dbReference type="NCBI Taxonomy" id="449393"/>
    <lineage>
        <taxon>unclassified sequences</taxon>
        <taxon>metagenomes</taxon>
        <taxon>ecological metagenomes</taxon>
    </lineage>
</organism>
<protein>
    <submittedName>
        <fullName evidence="5">Unannotated protein</fullName>
    </submittedName>
</protein>
<dbReference type="InterPro" id="IPR000182">
    <property type="entry name" value="GNAT_dom"/>
</dbReference>
<keyword evidence="1" id="KW-0808">Transferase</keyword>
<evidence type="ECO:0000256" key="3">
    <source>
        <dbReference type="ARBA" id="ARBA00023315"/>
    </source>
</evidence>